<dbReference type="AlphaFoldDB" id="A0A9N9YQ05"/>
<reference evidence="3" key="1">
    <citation type="submission" date="2021-10" db="EMBL/GenBank/DDBJ databases">
        <authorList>
            <person name="Piombo E."/>
        </authorList>
    </citation>
    <scope>NUCLEOTIDE SEQUENCE</scope>
</reference>
<evidence type="ECO:0000313" key="3">
    <source>
        <dbReference type="EMBL" id="CAH0030476.1"/>
    </source>
</evidence>
<evidence type="ECO:0000313" key="4">
    <source>
        <dbReference type="Proteomes" id="UP000696573"/>
    </source>
</evidence>
<evidence type="ECO:0000256" key="1">
    <source>
        <dbReference type="SAM" id="SignalP"/>
    </source>
</evidence>
<evidence type="ECO:0000259" key="2">
    <source>
        <dbReference type="Pfam" id="PF01979"/>
    </source>
</evidence>
<dbReference type="Gene3D" id="2.30.40.10">
    <property type="entry name" value="Urease, subunit C, domain 1"/>
    <property type="match status" value="1"/>
</dbReference>
<name>A0A9N9YQ05_9HYPO</name>
<dbReference type="PANTHER" id="PTHR43135:SF3">
    <property type="entry name" value="ALPHA-D-RIBOSE 1-METHYLPHOSPHONATE 5-TRIPHOSPHATE DIPHOSPHATASE"/>
    <property type="match status" value="1"/>
</dbReference>
<protein>
    <recommendedName>
        <fullName evidence="2">Amidohydrolase-related domain-containing protein</fullName>
    </recommendedName>
</protein>
<feature type="chain" id="PRO_5040350599" description="Amidohydrolase-related domain-containing protein" evidence="1">
    <location>
        <begin position="22"/>
        <end position="526"/>
    </location>
</feature>
<keyword evidence="1" id="KW-0732">Signal</keyword>
<dbReference type="OrthoDB" id="194468at2759"/>
<dbReference type="InterPro" id="IPR032466">
    <property type="entry name" value="Metal_Hydrolase"/>
</dbReference>
<dbReference type="PANTHER" id="PTHR43135">
    <property type="entry name" value="ALPHA-D-RIBOSE 1-METHYLPHOSPHONATE 5-TRIPHOSPHATE DIPHOSPHATASE"/>
    <property type="match status" value="1"/>
</dbReference>
<dbReference type="Gene3D" id="3.20.20.140">
    <property type="entry name" value="Metal-dependent hydrolases"/>
    <property type="match status" value="2"/>
</dbReference>
<dbReference type="GO" id="GO:0016810">
    <property type="term" value="F:hydrolase activity, acting on carbon-nitrogen (but not peptide) bonds"/>
    <property type="evidence" value="ECO:0007669"/>
    <property type="project" value="InterPro"/>
</dbReference>
<dbReference type="SUPFAM" id="SSF51556">
    <property type="entry name" value="Metallo-dependent hydrolases"/>
    <property type="match status" value="1"/>
</dbReference>
<accession>A0A9N9YQ05</accession>
<gene>
    <name evidence="3" type="ORF">CRHIZ90672A_00003421</name>
</gene>
<keyword evidence="4" id="KW-1185">Reference proteome</keyword>
<dbReference type="EMBL" id="CABFNQ020000740">
    <property type="protein sequence ID" value="CAH0030476.1"/>
    <property type="molecule type" value="Genomic_DNA"/>
</dbReference>
<dbReference type="InterPro" id="IPR051781">
    <property type="entry name" value="Metallo-dep_Hydrolase"/>
</dbReference>
<dbReference type="InterPro" id="IPR011059">
    <property type="entry name" value="Metal-dep_hydrolase_composite"/>
</dbReference>
<dbReference type="SUPFAM" id="SSF51338">
    <property type="entry name" value="Composite domain of metallo-dependent hydrolases"/>
    <property type="match status" value="1"/>
</dbReference>
<organism evidence="3 4">
    <name type="scientific">Clonostachys rhizophaga</name>
    <dbReference type="NCBI Taxonomy" id="160324"/>
    <lineage>
        <taxon>Eukaryota</taxon>
        <taxon>Fungi</taxon>
        <taxon>Dikarya</taxon>
        <taxon>Ascomycota</taxon>
        <taxon>Pezizomycotina</taxon>
        <taxon>Sordariomycetes</taxon>
        <taxon>Hypocreomycetidae</taxon>
        <taxon>Hypocreales</taxon>
        <taxon>Bionectriaceae</taxon>
        <taxon>Clonostachys</taxon>
    </lineage>
</organism>
<dbReference type="InterPro" id="IPR006680">
    <property type="entry name" value="Amidohydro-rel"/>
</dbReference>
<feature type="signal peptide" evidence="1">
    <location>
        <begin position="1"/>
        <end position="21"/>
    </location>
</feature>
<sequence length="526" mass="57798">MLSIAIFVLHFLLAGVRYAYAHYEDGGPFSFDPKAADYNNQFISHQAPILVLENVRVIDGTGNAPEEAQTIVIEDGKITALGATGSIPVPEDAKVISAAGKTVLPGYVMHHEHLYYHSLSQVPGMPYLATPSMVTVPRLYLSVGVTTARSIGTYHPFDDLKLKEGIDKDILLGPDLFLTAPFIQGDPEYYQLMPEINSAEAAKREVRYWAERGFHNFKTYVDISRSEIRAAAEEAHLHGKNISSHLCSVSILEALDAGIDEIEHGFQSIAVDILRLHEGEEVGFQANSTIGRDTSLGEQFVMTAGMDFKQDRRQCRFDILFGPLMMDLDVDSAEVHYIFQRVIEKGAVVDSTLGGLARLMPNSILPPINDEAKSFYTPQRLAQWEHEIEKTHSKAGDLTIFLQKLMELDYKFWKAGGNLVLGSDAVALAGAVPGSTNLESLELLFMAGIPPLEVIKIATLNGARALDLFDRGTVAEGQRADLILLNGNAVEDFKAIYEIDTVFKKGIGYSSARLQESVRGTIGIIN</sequence>
<dbReference type="Pfam" id="PF01979">
    <property type="entry name" value="Amidohydro_1"/>
    <property type="match status" value="1"/>
</dbReference>
<dbReference type="Proteomes" id="UP000696573">
    <property type="component" value="Unassembled WGS sequence"/>
</dbReference>
<proteinExistence type="predicted"/>
<comment type="caution">
    <text evidence="3">The sequence shown here is derived from an EMBL/GenBank/DDBJ whole genome shotgun (WGS) entry which is preliminary data.</text>
</comment>
<feature type="domain" description="Amidohydrolase-related" evidence="2">
    <location>
        <begin position="413"/>
        <end position="506"/>
    </location>
</feature>